<dbReference type="PANTHER" id="PTHR43065:SF50">
    <property type="entry name" value="HISTIDINE KINASE"/>
    <property type="match status" value="1"/>
</dbReference>
<dbReference type="GO" id="GO:0016301">
    <property type="term" value="F:kinase activity"/>
    <property type="evidence" value="ECO:0007669"/>
    <property type="project" value="UniProtKB-KW"/>
</dbReference>
<dbReference type="InterPro" id="IPR036890">
    <property type="entry name" value="HATPase_C_sf"/>
</dbReference>
<comment type="caution">
    <text evidence="6">The sequence shown here is derived from an EMBL/GenBank/DDBJ whole genome shotgun (WGS) entry which is preliminary data.</text>
</comment>
<keyword evidence="6" id="KW-0418">Kinase</keyword>
<evidence type="ECO:0000259" key="5">
    <source>
        <dbReference type="PROSITE" id="PS50109"/>
    </source>
</evidence>
<name>A0ABS9K1V4_9RHOO</name>
<keyword evidence="4" id="KW-0812">Transmembrane</keyword>
<dbReference type="InterPro" id="IPR005467">
    <property type="entry name" value="His_kinase_dom"/>
</dbReference>
<dbReference type="EC" id="2.7.13.3" evidence="2"/>
<dbReference type="EMBL" id="JAKLTN010000002">
    <property type="protein sequence ID" value="MCG2577153.1"/>
    <property type="molecule type" value="Genomic_DNA"/>
</dbReference>
<dbReference type="PANTHER" id="PTHR43065">
    <property type="entry name" value="SENSOR HISTIDINE KINASE"/>
    <property type="match status" value="1"/>
</dbReference>
<dbReference type="InterPro" id="IPR004358">
    <property type="entry name" value="Sig_transdc_His_kin-like_C"/>
</dbReference>
<dbReference type="PRINTS" id="PR00344">
    <property type="entry name" value="BCTRLSENSOR"/>
</dbReference>
<reference evidence="6" key="1">
    <citation type="submission" date="2022-01" db="EMBL/GenBank/DDBJ databases">
        <authorList>
            <person name="Jo J.-H."/>
            <person name="Im W.-T."/>
        </authorList>
    </citation>
    <scope>NUCLEOTIDE SEQUENCE</scope>
    <source>
        <strain evidence="6">XY25</strain>
    </source>
</reference>
<evidence type="ECO:0000256" key="2">
    <source>
        <dbReference type="ARBA" id="ARBA00012438"/>
    </source>
</evidence>
<feature type="domain" description="Histidine kinase" evidence="5">
    <location>
        <begin position="273"/>
        <end position="504"/>
    </location>
</feature>
<feature type="coiled-coil region" evidence="3">
    <location>
        <begin position="216"/>
        <end position="243"/>
    </location>
</feature>
<dbReference type="InterPro" id="IPR003594">
    <property type="entry name" value="HATPase_dom"/>
</dbReference>
<keyword evidence="3" id="KW-0175">Coiled coil</keyword>
<keyword evidence="6" id="KW-0808">Transferase</keyword>
<proteinExistence type="predicted"/>
<comment type="catalytic activity">
    <reaction evidence="1">
        <text>ATP + protein L-histidine = ADP + protein N-phospho-L-histidine.</text>
        <dbReference type="EC" id="2.7.13.3"/>
    </reaction>
</comment>
<accession>A0ABS9K1V4</accession>
<keyword evidence="7" id="KW-1185">Reference proteome</keyword>
<evidence type="ECO:0000256" key="4">
    <source>
        <dbReference type="SAM" id="Phobius"/>
    </source>
</evidence>
<dbReference type="RefSeq" id="WP_275709928.1">
    <property type="nucleotide sequence ID" value="NZ_JAKLTN010000002.1"/>
</dbReference>
<dbReference type="SUPFAM" id="SSF55874">
    <property type="entry name" value="ATPase domain of HSP90 chaperone/DNA topoisomerase II/histidine kinase"/>
    <property type="match status" value="1"/>
</dbReference>
<keyword evidence="4" id="KW-0472">Membrane</keyword>
<evidence type="ECO:0000256" key="3">
    <source>
        <dbReference type="SAM" id="Coils"/>
    </source>
</evidence>
<feature type="transmembrane region" description="Helical" evidence="4">
    <location>
        <begin position="6"/>
        <end position="28"/>
    </location>
</feature>
<dbReference type="Gene3D" id="3.30.565.10">
    <property type="entry name" value="Histidine kinase-like ATPase, C-terminal domain"/>
    <property type="match status" value="1"/>
</dbReference>
<dbReference type="Proteomes" id="UP001165384">
    <property type="component" value="Unassembled WGS sequence"/>
</dbReference>
<keyword evidence="4" id="KW-1133">Transmembrane helix</keyword>
<organism evidence="6 7">
    <name type="scientific">Dechloromonas hankyongensis</name>
    <dbReference type="NCBI Taxonomy" id="2908002"/>
    <lineage>
        <taxon>Bacteria</taxon>
        <taxon>Pseudomonadati</taxon>
        <taxon>Pseudomonadota</taxon>
        <taxon>Betaproteobacteria</taxon>
        <taxon>Rhodocyclales</taxon>
        <taxon>Azonexaceae</taxon>
        <taxon>Dechloromonas</taxon>
    </lineage>
</organism>
<dbReference type="Gene3D" id="1.10.287.130">
    <property type="match status" value="1"/>
</dbReference>
<evidence type="ECO:0000313" key="7">
    <source>
        <dbReference type="Proteomes" id="UP001165384"/>
    </source>
</evidence>
<gene>
    <name evidence="6" type="ORF">LZ012_09100</name>
</gene>
<dbReference type="SMART" id="SM00387">
    <property type="entry name" value="HATPase_c"/>
    <property type="match status" value="1"/>
</dbReference>
<dbReference type="PROSITE" id="PS50109">
    <property type="entry name" value="HIS_KIN"/>
    <property type="match status" value="1"/>
</dbReference>
<sequence length="511" mass="56393">MPFPLVRHFTLTSLVFFVAVGGALGYYYRDMALSRMLQQQEAGNTNLSTVFANALWRRHFSALLNESDGKDSQDLKNNSRIWEIHGDVVALMRGSATYKIKVYDPAGRTVYSSELEQIGEDKSGNPGFVGAMSGQTRTELVHKARFSTFEQEVENRDLIQSYIPQYDANRGTPAGVFEIYSDATPFLAELRRTEIQLALMVGGALALLFGALYLIVRRAQNIIQQQSQEKLSAQQQLAQTEKMAELGQLVAGVTHQLNTPIGFSHSNINLTISYLKELATPLLVAARLSELVKKLPPERGRVTLDLGHSCAALRQLSFRGDEIKDLILMLEDVLAGLEQMRELVGNLRDFTRLDRSKVADADLNAALKTVIYIARSSIPPRIQIIEKYGKLPKFPCNLSQLNQVFLNLITNAAQAIPEQGRIVVRSWAEANEIGIEIADTGTGISPDVLPRIFESFYTTKPRGIGTGLGLSIARDIIDNHGGRITVSSQPGQGSTFCIKLPFQAADTILAL</sequence>
<evidence type="ECO:0000313" key="6">
    <source>
        <dbReference type="EMBL" id="MCG2577153.1"/>
    </source>
</evidence>
<evidence type="ECO:0000256" key="1">
    <source>
        <dbReference type="ARBA" id="ARBA00000085"/>
    </source>
</evidence>
<protein>
    <recommendedName>
        <fullName evidence="2">histidine kinase</fullName>
        <ecNumber evidence="2">2.7.13.3</ecNumber>
    </recommendedName>
</protein>
<dbReference type="Pfam" id="PF02518">
    <property type="entry name" value="HATPase_c"/>
    <property type="match status" value="1"/>
</dbReference>
<feature type="transmembrane region" description="Helical" evidence="4">
    <location>
        <begin position="197"/>
        <end position="216"/>
    </location>
</feature>